<evidence type="ECO:0000313" key="3">
    <source>
        <dbReference type="Proteomes" id="UP001271769"/>
    </source>
</evidence>
<sequence length="64" mass="6545">MSDFVLKEISPRQHTVGLGAVLVALLIVAALVVTAIKISSNAQAAGLPPLIDFDNPASLSAFTA</sequence>
<comment type="caution">
    <text evidence="2">The sequence shown here is derived from an EMBL/GenBank/DDBJ whole genome shotgun (WGS) entry which is preliminary data.</text>
</comment>
<feature type="transmembrane region" description="Helical" evidence="1">
    <location>
        <begin position="16"/>
        <end position="36"/>
    </location>
</feature>
<accession>A0ABU5DVZ0</accession>
<keyword evidence="1" id="KW-0812">Transmembrane</keyword>
<keyword evidence="1" id="KW-1133">Transmembrane helix</keyword>
<keyword evidence="1" id="KW-0472">Membrane</keyword>
<organism evidence="2 3">
    <name type="scientific">Dongia rigui</name>
    <dbReference type="NCBI Taxonomy" id="940149"/>
    <lineage>
        <taxon>Bacteria</taxon>
        <taxon>Pseudomonadati</taxon>
        <taxon>Pseudomonadota</taxon>
        <taxon>Alphaproteobacteria</taxon>
        <taxon>Rhodospirillales</taxon>
        <taxon>Dongiaceae</taxon>
        <taxon>Dongia</taxon>
    </lineage>
</organism>
<evidence type="ECO:0000313" key="2">
    <source>
        <dbReference type="EMBL" id="MDY0870873.1"/>
    </source>
</evidence>
<gene>
    <name evidence="2" type="ORF">SMD31_03025</name>
</gene>
<keyword evidence="3" id="KW-1185">Reference proteome</keyword>
<dbReference type="Proteomes" id="UP001271769">
    <property type="component" value="Unassembled WGS sequence"/>
</dbReference>
<dbReference type="RefSeq" id="WP_320499240.1">
    <property type="nucleotide sequence ID" value="NZ_JAXCLX010000001.1"/>
</dbReference>
<dbReference type="EMBL" id="JAXCLX010000001">
    <property type="protein sequence ID" value="MDY0870873.1"/>
    <property type="molecule type" value="Genomic_DNA"/>
</dbReference>
<proteinExistence type="predicted"/>
<evidence type="ECO:0000256" key="1">
    <source>
        <dbReference type="SAM" id="Phobius"/>
    </source>
</evidence>
<protein>
    <submittedName>
        <fullName evidence="2">Uncharacterized protein</fullName>
    </submittedName>
</protein>
<name>A0ABU5DVZ0_9PROT</name>
<reference evidence="2 3" key="1">
    <citation type="journal article" date="2013" name="Antonie Van Leeuwenhoek">
        <title>Dongia rigui sp. nov., isolated from freshwater of a large wetland in Korea.</title>
        <authorList>
            <person name="Baik K.S."/>
            <person name="Hwang Y.M."/>
            <person name="Choi J.S."/>
            <person name="Kwon J."/>
            <person name="Seong C.N."/>
        </authorList>
    </citation>
    <scope>NUCLEOTIDE SEQUENCE [LARGE SCALE GENOMIC DNA]</scope>
    <source>
        <strain evidence="2 3">04SU4-P</strain>
    </source>
</reference>